<dbReference type="Gramene" id="Tc07v2_t003660.1">
    <property type="protein sequence ID" value="Tc07v2_p003660.1"/>
    <property type="gene ID" value="Tc07v2_g003660"/>
</dbReference>
<dbReference type="PROSITE" id="PS50088">
    <property type="entry name" value="ANK_REPEAT"/>
    <property type="match status" value="5"/>
</dbReference>
<feature type="transmembrane region" description="Helical" evidence="8">
    <location>
        <begin position="468"/>
        <end position="491"/>
    </location>
</feature>
<evidence type="ECO:0000256" key="1">
    <source>
        <dbReference type="ARBA" id="ARBA00004141"/>
    </source>
</evidence>
<accession>A0AB32WJY4</accession>
<dbReference type="Proteomes" id="UP000694886">
    <property type="component" value="Chromosome 7"/>
</dbReference>
<protein>
    <submittedName>
        <fullName evidence="11">Protein ACCELERATED CELL DEATH 6</fullName>
    </submittedName>
</protein>
<feature type="repeat" description="ANK" evidence="7">
    <location>
        <begin position="262"/>
        <end position="285"/>
    </location>
</feature>
<evidence type="ECO:0000313" key="10">
    <source>
        <dbReference type="Proteomes" id="UP000694886"/>
    </source>
</evidence>
<evidence type="ECO:0000256" key="3">
    <source>
        <dbReference type="ARBA" id="ARBA00022737"/>
    </source>
</evidence>
<keyword evidence="6 8" id="KW-0472">Membrane</keyword>
<keyword evidence="3" id="KW-0677">Repeat</keyword>
<evidence type="ECO:0000259" key="9">
    <source>
        <dbReference type="Pfam" id="PF13962"/>
    </source>
</evidence>
<keyword evidence="4 8" id="KW-1133">Transmembrane helix</keyword>
<name>A0AB32WJY4_THECC</name>
<comment type="subcellular location">
    <subcellularLocation>
        <location evidence="1">Membrane</location>
        <topology evidence="1">Multi-pass membrane protein</topology>
    </subcellularLocation>
</comment>
<sequence>MAATKALMGCTGVWKMMMEKTMTDISFMVLPVLNVKGEISPRDIKKSLTMDAHVNLKLFSAARSGNLQVLRPLIEDDEAKVEDAKTPEGNTVLHFAARFGHTSLVNKLIERCPSLVHQSNFKGETPLHVAAKAGRDDVVELLIDKTDTSGLCISWIRDNSGNTPLHGAVRNGHSKVVKAFAKRDPLSLRWLNDAGESPLSIAIDMRFTKLAEAIIDLNKSTLDYRGNDDQTPLHRAVLRQDFDIMTKIITLKEDLVGEQDGRGRTPLHYAAALGHQKMVEVLIDKKPLIAYKGDKKRQIPLHLAAVNGQTRLIEALLEPCPETIESVDMMQQNILHIAAKNGNVGVVSYILKLPEMEDLVNSPDKDGNTPLHLAARNYHSDVVSVLSKNSKVEIRAINRSKRTAIVIVKLADDRGMELQKHLTLKALKSAYKQKAIHFEDATELDYGEVEKDEKPKEDGKKSREMAQIISVMSTLIATFTFSAVFTIPGGFENDGPDKGLAMLISKSTFRAFVISDAVAMTSSITAAVIVFWSSSRRDTESFLDTLPFAIALTWISLIAMALAFVTGLFVVLQRTLWLAILVCVIGCAPPFILYIFSPIFLIVFERVSKSQTSLGNRQNIVEDNPFLFIFRLMKIFVERQSYFLLAYLRRGVRGEVN</sequence>
<dbReference type="Gene3D" id="1.25.40.20">
    <property type="entry name" value="Ankyrin repeat-containing domain"/>
    <property type="match status" value="1"/>
</dbReference>
<dbReference type="Pfam" id="PF13962">
    <property type="entry name" value="PGG"/>
    <property type="match status" value="1"/>
</dbReference>
<dbReference type="SUPFAM" id="SSF48403">
    <property type="entry name" value="Ankyrin repeat"/>
    <property type="match status" value="1"/>
</dbReference>
<evidence type="ECO:0000256" key="4">
    <source>
        <dbReference type="ARBA" id="ARBA00022989"/>
    </source>
</evidence>
<gene>
    <name evidence="11" type="primary">LOC18593558</name>
</gene>
<dbReference type="InterPro" id="IPR036770">
    <property type="entry name" value="Ankyrin_rpt-contain_sf"/>
</dbReference>
<feature type="domain" description="PGG" evidence="9">
    <location>
        <begin position="461"/>
        <end position="571"/>
    </location>
</feature>
<evidence type="ECO:0000256" key="5">
    <source>
        <dbReference type="ARBA" id="ARBA00023043"/>
    </source>
</evidence>
<dbReference type="GO" id="GO:0016020">
    <property type="term" value="C:membrane"/>
    <property type="evidence" value="ECO:0007669"/>
    <property type="project" value="UniProtKB-SubCell"/>
</dbReference>
<dbReference type="KEGG" id="tcc:18593558"/>
<evidence type="ECO:0000256" key="6">
    <source>
        <dbReference type="ARBA" id="ARBA00023136"/>
    </source>
</evidence>
<evidence type="ECO:0000256" key="8">
    <source>
        <dbReference type="SAM" id="Phobius"/>
    </source>
</evidence>
<organism evidence="10 11">
    <name type="scientific">Theobroma cacao</name>
    <name type="common">Cacao</name>
    <name type="synonym">Cocoa</name>
    <dbReference type="NCBI Taxonomy" id="3641"/>
    <lineage>
        <taxon>Eukaryota</taxon>
        <taxon>Viridiplantae</taxon>
        <taxon>Streptophyta</taxon>
        <taxon>Embryophyta</taxon>
        <taxon>Tracheophyta</taxon>
        <taxon>Spermatophyta</taxon>
        <taxon>Magnoliopsida</taxon>
        <taxon>eudicotyledons</taxon>
        <taxon>Gunneridae</taxon>
        <taxon>Pentapetalae</taxon>
        <taxon>rosids</taxon>
        <taxon>malvids</taxon>
        <taxon>Malvales</taxon>
        <taxon>Malvaceae</taxon>
        <taxon>Byttnerioideae</taxon>
        <taxon>Theobroma</taxon>
    </lineage>
</organism>
<dbReference type="InterPro" id="IPR002110">
    <property type="entry name" value="Ankyrin_rpt"/>
</dbReference>
<dbReference type="Pfam" id="PF12796">
    <property type="entry name" value="Ank_2"/>
    <property type="match status" value="3"/>
</dbReference>
<dbReference type="PROSITE" id="PS50297">
    <property type="entry name" value="ANK_REP_REGION"/>
    <property type="match status" value="5"/>
</dbReference>
<dbReference type="InterPro" id="IPR026961">
    <property type="entry name" value="PGG_dom"/>
</dbReference>
<proteinExistence type="predicted"/>
<dbReference type="PANTHER" id="PTHR24186">
    <property type="entry name" value="PROTEIN PHOSPHATASE 1 REGULATORY SUBUNIT"/>
    <property type="match status" value="1"/>
</dbReference>
<feature type="transmembrane region" description="Helical" evidence="8">
    <location>
        <begin position="545"/>
        <end position="570"/>
    </location>
</feature>
<dbReference type="PANTHER" id="PTHR24186:SF46">
    <property type="entry name" value="PROTEIN ACCELERATED CELL DEATH 6-LIKE"/>
    <property type="match status" value="1"/>
</dbReference>
<feature type="repeat" description="ANK" evidence="7">
    <location>
        <begin position="366"/>
        <end position="386"/>
    </location>
</feature>
<keyword evidence="5 7" id="KW-0040">ANK repeat</keyword>
<dbReference type="GeneID" id="18593558"/>
<dbReference type="RefSeq" id="XP_017979672.1">
    <property type="nucleotide sequence ID" value="XM_018124183.1"/>
</dbReference>
<feature type="transmembrane region" description="Helical" evidence="8">
    <location>
        <begin position="511"/>
        <end position="533"/>
    </location>
</feature>
<feature type="repeat" description="ANK" evidence="7">
    <location>
        <begin position="160"/>
        <end position="183"/>
    </location>
</feature>
<dbReference type="AlphaFoldDB" id="A0AB32WJY4"/>
<evidence type="ECO:0000256" key="2">
    <source>
        <dbReference type="ARBA" id="ARBA00022692"/>
    </source>
</evidence>
<dbReference type="Pfam" id="PF00023">
    <property type="entry name" value="Ank"/>
    <property type="match status" value="1"/>
</dbReference>
<dbReference type="SMART" id="SM00248">
    <property type="entry name" value="ANK"/>
    <property type="match status" value="9"/>
</dbReference>
<feature type="transmembrane region" description="Helical" evidence="8">
    <location>
        <begin position="576"/>
        <end position="604"/>
    </location>
</feature>
<reference evidence="11" key="2">
    <citation type="submission" date="2025-08" db="UniProtKB">
        <authorList>
            <consortium name="RefSeq"/>
        </authorList>
    </citation>
    <scope>IDENTIFICATION</scope>
</reference>
<feature type="repeat" description="ANK" evidence="7">
    <location>
        <begin position="88"/>
        <end position="111"/>
    </location>
</feature>
<evidence type="ECO:0000256" key="7">
    <source>
        <dbReference type="PROSITE-ProRule" id="PRU00023"/>
    </source>
</evidence>
<keyword evidence="2 8" id="KW-0812">Transmembrane</keyword>
<evidence type="ECO:0000313" key="11">
    <source>
        <dbReference type="RefSeq" id="XP_017979672.1"/>
    </source>
</evidence>
<feature type="repeat" description="ANK" evidence="7">
    <location>
        <begin position="122"/>
        <end position="145"/>
    </location>
</feature>
<reference evidence="10" key="1">
    <citation type="journal article" date="1997" name="Nucleic Acids Res.">
        <title>tRNAscan-SE: a program for improved detection of transfer RNA genes in genomic sequence.</title>
        <authorList>
            <person name="Lowe T.M."/>
            <person name="Eddy S.R."/>
        </authorList>
    </citation>
    <scope>NUCLEOTIDE SEQUENCE [LARGE SCALE GENOMIC DNA]</scope>
    <source>
        <strain evidence="10">r\B97-61/B2</strain>
    </source>
</reference>